<accession>A0A2T7BCA8</accession>
<evidence type="ECO:0000259" key="1">
    <source>
        <dbReference type="Pfam" id="PF09836"/>
    </source>
</evidence>
<dbReference type="InterPro" id="IPR044922">
    <property type="entry name" value="DUF2063_N_sf"/>
</dbReference>
<dbReference type="Pfam" id="PF22106">
    <property type="entry name" value="NGO1945_C"/>
    <property type="match status" value="1"/>
</dbReference>
<organism evidence="3 4">
    <name type="scientific">Chitinophaga parva</name>
    <dbReference type="NCBI Taxonomy" id="2169414"/>
    <lineage>
        <taxon>Bacteria</taxon>
        <taxon>Pseudomonadati</taxon>
        <taxon>Bacteroidota</taxon>
        <taxon>Chitinophagia</taxon>
        <taxon>Chitinophagales</taxon>
        <taxon>Chitinophagaceae</taxon>
        <taxon>Chitinophaga</taxon>
    </lineage>
</organism>
<dbReference type="Pfam" id="PF09836">
    <property type="entry name" value="DUF2063"/>
    <property type="match status" value="1"/>
</dbReference>
<feature type="domain" description="NGO1945-like C-terminal" evidence="2">
    <location>
        <begin position="144"/>
        <end position="236"/>
    </location>
</feature>
<dbReference type="AlphaFoldDB" id="A0A2T7BCA8"/>
<evidence type="ECO:0000259" key="2">
    <source>
        <dbReference type="Pfam" id="PF22106"/>
    </source>
</evidence>
<proteinExistence type="predicted"/>
<evidence type="ECO:0000313" key="4">
    <source>
        <dbReference type="Proteomes" id="UP000244450"/>
    </source>
</evidence>
<dbReference type="Gene3D" id="1.10.150.690">
    <property type="entry name" value="DUF2063"/>
    <property type="match status" value="1"/>
</dbReference>
<protein>
    <submittedName>
        <fullName evidence="3">DUF2063 domain-containing protein</fullName>
    </submittedName>
</protein>
<reference evidence="3 4" key="1">
    <citation type="submission" date="2018-04" db="EMBL/GenBank/DDBJ databases">
        <title>Chitinophaga fuyangensis sp. nov., isolated from soil in a chemical factory.</title>
        <authorList>
            <person name="Chen K."/>
        </authorList>
    </citation>
    <scope>NUCLEOTIDE SEQUENCE [LARGE SCALE GENOMIC DNA]</scope>
    <source>
        <strain evidence="3 4">LY-1</strain>
    </source>
</reference>
<dbReference type="RefSeq" id="WP_108688450.1">
    <property type="nucleotide sequence ID" value="NZ_QCYK01000003.1"/>
</dbReference>
<name>A0A2T7BCA8_9BACT</name>
<dbReference type="OrthoDB" id="4146344at2"/>
<dbReference type="InterPro" id="IPR054098">
    <property type="entry name" value="NGO1945-like_C"/>
</dbReference>
<comment type="caution">
    <text evidence="3">The sequence shown here is derived from an EMBL/GenBank/DDBJ whole genome shotgun (WGS) entry which is preliminary data.</text>
</comment>
<keyword evidence="4" id="KW-1185">Reference proteome</keyword>
<gene>
    <name evidence="3" type="ORF">DCC81_19930</name>
</gene>
<dbReference type="Gene3D" id="3.90.930.50">
    <property type="match status" value="1"/>
</dbReference>
<sequence>MPAANPTTSYQQALASYCRTGEYTPIKGVRSSVHHYRRLVYNVVDDSLQSAYPLTHNLLEEAEWDHLVQRFFREHPCQSAQVWYMPKELYEYMTAVQHPLLEKYPFLQELLWFEWLEVELFMMEDRSAEYRAQGDLRQDKLVLNPEHHLEHFQFPVHLQPAHQITAAHQGHYFLALHRQPESGDVEFTALSPAFVSMLETLAEGPATMDNLMATACATLGIAPTEEIRQATLSFFEHALHTKLILGFA</sequence>
<dbReference type="EMBL" id="QCYK01000003">
    <property type="protein sequence ID" value="PUZ22705.1"/>
    <property type="molecule type" value="Genomic_DNA"/>
</dbReference>
<feature type="domain" description="Putative DNA-binding" evidence="1">
    <location>
        <begin position="10"/>
        <end position="93"/>
    </location>
</feature>
<dbReference type="Proteomes" id="UP000244450">
    <property type="component" value="Unassembled WGS sequence"/>
</dbReference>
<evidence type="ECO:0000313" key="3">
    <source>
        <dbReference type="EMBL" id="PUZ22705.1"/>
    </source>
</evidence>
<dbReference type="InterPro" id="IPR018640">
    <property type="entry name" value="DUF2063"/>
</dbReference>